<dbReference type="AlphaFoldDB" id="A0A1G1XQZ4"/>
<accession>A0A1G1XQZ4</accession>
<dbReference type="EMBL" id="MHIA01000019">
    <property type="protein sequence ID" value="OGY42010.1"/>
    <property type="molecule type" value="Genomic_DNA"/>
</dbReference>
<gene>
    <name evidence="1" type="ORF">A2Y67_02910</name>
</gene>
<evidence type="ECO:0000313" key="1">
    <source>
        <dbReference type="EMBL" id="OGY42010.1"/>
    </source>
</evidence>
<comment type="caution">
    <text evidence="1">The sequence shown here is derived from an EMBL/GenBank/DDBJ whole genome shotgun (WGS) entry which is preliminary data.</text>
</comment>
<reference evidence="1 2" key="1">
    <citation type="journal article" date="2016" name="Nat. Commun.">
        <title>Thousands of microbial genomes shed light on interconnected biogeochemical processes in an aquifer system.</title>
        <authorList>
            <person name="Anantharaman K."/>
            <person name="Brown C.T."/>
            <person name="Hug L.A."/>
            <person name="Sharon I."/>
            <person name="Castelle C.J."/>
            <person name="Probst A.J."/>
            <person name="Thomas B.C."/>
            <person name="Singh A."/>
            <person name="Wilkins M.J."/>
            <person name="Karaoz U."/>
            <person name="Brodie E.L."/>
            <person name="Williams K.H."/>
            <person name="Hubbard S.S."/>
            <person name="Banfield J.F."/>
        </authorList>
    </citation>
    <scope>NUCLEOTIDE SEQUENCE [LARGE SCALE GENOMIC DNA]</scope>
</reference>
<dbReference type="Proteomes" id="UP000176260">
    <property type="component" value="Unassembled WGS sequence"/>
</dbReference>
<evidence type="ECO:0000313" key="2">
    <source>
        <dbReference type="Proteomes" id="UP000176260"/>
    </source>
</evidence>
<name>A0A1G1XQZ4_9BACT</name>
<protein>
    <submittedName>
        <fullName evidence="1">Uncharacterized protein</fullName>
    </submittedName>
</protein>
<proteinExistence type="predicted"/>
<sequence>MVTEGQWWIALKLANFNLIDENKRLLMTTTKRGWVYKAKKHFAEINPDEKYLVKNFAIRVLSQKHRNAVVIKWRKIKGYSLWQVLPVK</sequence>
<organism evidence="1 2">
    <name type="scientific">Candidatus Buchananbacteria bacterium RBG_13_39_9</name>
    <dbReference type="NCBI Taxonomy" id="1797531"/>
    <lineage>
        <taxon>Bacteria</taxon>
        <taxon>Candidatus Buchananiibacteriota</taxon>
    </lineage>
</organism>